<proteinExistence type="predicted"/>
<dbReference type="InterPro" id="IPR029058">
    <property type="entry name" value="AB_hydrolase_fold"/>
</dbReference>
<dbReference type="InterPro" id="IPR050300">
    <property type="entry name" value="GDXG_lipolytic_enzyme"/>
</dbReference>
<organism evidence="4 5">
    <name type="scientific">Cudoniella acicularis</name>
    <dbReference type="NCBI Taxonomy" id="354080"/>
    <lineage>
        <taxon>Eukaryota</taxon>
        <taxon>Fungi</taxon>
        <taxon>Dikarya</taxon>
        <taxon>Ascomycota</taxon>
        <taxon>Pezizomycotina</taxon>
        <taxon>Leotiomycetes</taxon>
        <taxon>Helotiales</taxon>
        <taxon>Tricladiaceae</taxon>
        <taxon>Cudoniella</taxon>
    </lineage>
</organism>
<dbReference type="Gene3D" id="3.40.50.1820">
    <property type="entry name" value="alpha/beta hydrolase"/>
    <property type="match status" value="1"/>
</dbReference>
<dbReference type="InterPro" id="IPR013094">
    <property type="entry name" value="AB_hydrolase_3"/>
</dbReference>
<comment type="caution">
    <text evidence="4">The sequence shown here is derived from an EMBL/GenBank/DDBJ whole genome shotgun (WGS) entry which is preliminary data.</text>
</comment>
<dbReference type="EMBL" id="JAAMPI010001750">
    <property type="protein sequence ID" value="KAF4624165.1"/>
    <property type="molecule type" value="Genomic_DNA"/>
</dbReference>
<dbReference type="PANTHER" id="PTHR48081:SF8">
    <property type="entry name" value="ALPHA_BETA HYDROLASE FOLD-3 DOMAIN-CONTAINING PROTEIN-RELATED"/>
    <property type="match status" value="1"/>
</dbReference>
<feature type="region of interest" description="Disordered" evidence="2">
    <location>
        <begin position="1"/>
        <end position="20"/>
    </location>
</feature>
<evidence type="ECO:0000313" key="5">
    <source>
        <dbReference type="Proteomes" id="UP000566819"/>
    </source>
</evidence>
<accession>A0A8H4VXP1</accession>
<name>A0A8H4VXP1_9HELO</name>
<keyword evidence="1" id="KW-0378">Hydrolase</keyword>
<reference evidence="4 5" key="1">
    <citation type="submission" date="2020-03" db="EMBL/GenBank/DDBJ databases">
        <title>Draft Genome Sequence of Cudoniella acicularis.</title>
        <authorList>
            <person name="Buettner E."/>
            <person name="Kellner H."/>
        </authorList>
    </citation>
    <scope>NUCLEOTIDE SEQUENCE [LARGE SCALE GENOMIC DNA]</scope>
    <source>
        <strain evidence="4 5">DSM 108380</strain>
    </source>
</reference>
<dbReference type="Proteomes" id="UP000566819">
    <property type="component" value="Unassembled WGS sequence"/>
</dbReference>
<evidence type="ECO:0000259" key="3">
    <source>
        <dbReference type="Pfam" id="PF07859"/>
    </source>
</evidence>
<dbReference type="OrthoDB" id="433474at2759"/>
<evidence type="ECO:0000313" key="4">
    <source>
        <dbReference type="EMBL" id="KAF4624165.1"/>
    </source>
</evidence>
<dbReference type="GO" id="GO:0016787">
    <property type="term" value="F:hydrolase activity"/>
    <property type="evidence" value="ECO:0007669"/>
    <property type="project" value="UniProtKB-KW"/>
</dbReference>
<dbReference type="PANTHER" id="PTHR48081">
    <property type="entry name" value="AB HYDROLASE SUPERFAMILY PROTEIN C4A8.06C"/>
    <property type="match status" value="1"/>
</dbReference>
<feature type="domain" description="Alpha/beta hydrolase fold-3" evidence="3">
    <location>
        <begin position="90"/>
        <end position="294"/>
    </location>
</feature>
<dbReference type="SUPFAM" id="SSF53474">
    <property type="entry name" value="alpha/beta-Hydrolases"/>
    <property type="match status" value="1"/>
</dbReference>
<gene>
    <name evidence="4" type="ORF">G7Y89_g14008</name>
</gene>
<dbReference type="AlphaFoldDB" id="A0A8H4VXP1"/>
<protein>
    <recommendedName>
        <fullName evidence="3">Alpha/beta hydrolase fold-3 domain-containing protein</fullName>
    </recommendedName>
</protein>
<evidence type="ECO:0000256" key="2">
    <source>
        <dbReference type="SAM" id="MobiDB-lite"/>
    </source>
</evidence>
<sequence>MSSSLKPAFDPDLQQGFDNNPLKFPPLTKEILPNLRKALQSLSSTKEDAMRTDPDLTIEEFSTPGPTGQPLHLAIIRSSKSSGGPRPAIYFIHGGGMIMGNRYGFPNHDWVKQLDVTVISVEYRLAPENVQPALLDDCLFGLEYVASHPSEFNIDAEKIIICGVSGGGGLAAGTALAARDRGIKLLAQCLIYPMLDDRMETASSKQYFDLGVWKGVQNVPAWEWVLGKEKEERKQVNPYFVPARAMDLEGLPTTFLDVGAAEIFRDEVIAYASKLLEQGVQTELHVWPGAWHGFDLFAPGAAVSKAARHAQMDWLKRILQVPSA</sequence>
<dbReference type="Pfam" id="PF07859">
    <property type="entry name" value="Abhydrolase_3"/>
    <property type="match status" value="1"/>
</dbReference>
<keyword evidence="5" id="KW-1185">Reference proteome</keyword>
<evidence type="ECO:0000256" key="1">
    <source>
        <dbReference type="ARBA" id="ARBA00022801"/>
    </source>
</evidence>